<sequence>MPFARISLIKGKSPEYVRAVADSVHNAMVAAFNVPVDDRFQLIHQHAPDEMIFDRHYYTDNRSEDFVLIHITIGKPRSTATKKATYKKIVELLQISPGIRPEDVMIVISKSQLDEWSFSMGIAQMALDDES</sequence>
<dbReference type="SUPFAM" id="SSF55331">
    <property type="entry name" value="Tautomerase/MIF"/>
    <property type="match status" value="1"/>
</dbReference>
<organism evidence="1 2">
    <name type="scientific">Glaciimonas soli</name>
    <dbReference type="NCBI Taxonomy" id="2590999"/>
    <lineage>
        <taxon>Bacteria</taxon>
        <taxon>Pseudomonadati</taxon>
        <taxon>Pseudomonadota</taxon>
        <taxon>Betaproteobacteria</taxon>
        <taxon>Burkholderiales</taxon>
        <taxon>Oxalobacteraceae</taxon>
        <taxon>Glaciimonas</taxon>
    </lineage>
</organism>
<dbReference type="Gene3D" id="3.30.429.10">
    <property type="entry name" value="Macrophage Migration Inhibitory Factor"/>
    <property type="match status" value="1"/>
</dbReference>
<gene>
    <name evidence="1" type="ORF">GEV47_17650</name>
</gene>
<evidence type="ECO:0000313" key="1">
    <source>
        <dbReference type="EMBL" id="MQR02504.1"/>
    </source>
</evidence>
<dbReference type="Proteomes" id="UP000451565">
    <property type="component" value="Unassembled WGS sequence"/>
</dbReference>
<accession>A0A843YXW3</accession>
<dbReference type="EMBL" id="WINI01000009">
    <property type="protein sequence ID" value="MQR02504.1"/>
    <property type="molecule type" value="Genomic_DNA"/>
</dbReference>
<dbReference type="InterPro" id="IPR014347">
    <property type="entry name" value="Tautomerase/MIF_sf"/>
</dbReference>
<dbReference type="Pfam" id="PF14552">
    <property type="entry name" value="Tautomerase_2"/>
    <property type="match status" value="1"/>
</dbReference>
<dbReference type="InterPro" id="IPR037479">
    <property type="entry name" value="Tauto_MSAD"/>
</dbReference>
<name>A0A843YXW3_9BURK</name>
<dbReference type="PANTHER" id="PTHR38460">
    <property type="entry name" value="TAUTOMERASE YOLI-RELATED"/>
    <property type="match status" value="1"/>
</dbReference>
<proteinExistence type="predicted"/>
<dbReference type="RefSeq" id="WP_153236118.1">
    <property type="nucleotide sequence ID" value="NZ_WINI01000009.1"/>
</dbReference>
<keyword evidence="2" id="KW-1185">Reference proteome</keyword>
<dbReference type="AlphaFoldDB" id="A0A843YXW3"/>
<dbReference type="OrthoDB" id="9804765at2"/>
<protein>
    <submittedName>
        <fullName evidence="1">Tautomerase family protein</fullName>
    </submittedName>
</protein>
<reference evidence="1 2" key="1">
    <citation type="submission" date="2019-10" db="EMBL/GenBank/DDBJ databases">
        <title>Glaciimonas soli sp. nov., a psychrophilic bacterium isolated from the forest soil of a high elevation mountain in Taiwan.</title>
        <authorList>
            <person name="Wang L.-T."/>
            <person name="Shieh W.Y."/>
        </authorList>
    </citation>
    <scope>NUCLEOTIDE SEQUENCE [LARGE SCALE GENOMIC DNA]</scope>
    <source>
        <strain evidence="1 2">GS1</strain>
    </source>
</reference>
<dbReference type="PANTHER" id="PTHR38460:SF1">
    <property type="entry name" value="TAUTOMERASE YOLI-RELATED"/>
    <property type="match status" value="1"/>
</dbReference>
<comment type="caution">
    <text evidence="1">The sequence shown here is derived from an EMBL/GenBank/DDBJ whole genome shotgun (WGS) entry which is preliminary data.</text>
</comment>
<evidence type="ECO:0000313" key="2">
    <source>
        <dbReference type="Proteomes" id="UP000451565"/>
    </source>
</evidence>